<dbReference type="EMBL" id="JBHSNY010000004">
    <property type="protein sequence ID" value="MFC5634581.1"/>
    <property type="molecule type" value="Genomic_DNA"/>
</dbReference>
<protein>
    <submittedName>
        <fullName evidence="1">Diiron oxygenase</fullName>
    </submittedName>
</protein>
<accession>A0ABW0UM01</accession>
<keyword evidence="2" id="KW-1185">Reference proteome</keyword>
<gene>
    <name evidence="1" type="ORF">ACFPZJ_12495</name>
</gene>
<dbReference type="Proteomes" id="UP001596154">
    <property type="component" value="Unassembled WGS sequence"/>
</dbReference>
<organism evidence="1 2">
    <name type="scientific">Streptomyces bullii</name>
    <dbReference type="NCBI Taxonomy" id="349910"/>
    <lineage>
        <taxon>Bacteria</taxon>
        <taxon>Bacillati</taxon>
        <taxon>Actinomycetota</taxon>
        <taxon>Actinomycetes</taxon>
        <taxon>Kitasatosporales</taxon>
        <taxon>Streptomycetaceae</taxon>
        <taxon>Streptomyces</taxon>
    </lineage>
</organism>
<dbReference type="InterPro" id="IPR025859">
    <property type="entry name" value="AurF/CmlI"/>
</dbReference>
<name>A0ABW0UM01_9ACTN</name>
<sequence>MGMHLREFQEQLVQGDATSRPISADYISRFERWDDLASVRRRPRRGFVVGALDLYFPPELYPVVLHPLVTAKGESVVKGLLLQRLYDYLDFTTELESLAVIPVATKISRGRSGLMLPERMKADAYKIVTDEAWHAQFSHDFASQIEAETNVPRLQAQDIAPPAFLPRLDEVRDRLPHHLMGVESLLFSIVSETLISGILSDIPRDDRLPQCVRDIVRDHAEDEGRHHVYFRSVLRQLWPALTSQERRAVGPLIPAAIYAFLEPDYSQTAHHLRGIGLANDEIDQVIAESWPGHQVRSNIAGAASQLTRYFSEVGALDDACTLASFEEAGLLAGSYEQSDRPGTTREFAT</sequence>
<dbReference type="InterPro" id="IPR012348">
    <property type="entry name" value="RNR-like"/>
</dbReference>
<evidence type="ECO:0000313" key="1">
    <source>
        <dbReference type="EMBL" id="MFC5634581.1"/>
    </source>
</evidence>
<dbReference type="Pfam" id="PF11583">
    <property type="entry name" value="AurF"/>
    <property type="match status" value="1"/>
</dbReference>
<dbReference type="RefSeq" id="WP_381020509.1">
    <property type="nucleotide sequence ID" value="NZ_JBHSNY010000004.1"/>
</dbReference>
<dbReference type="Gene3D" id="1.10.620.20">
    <property type="entry name" value="Ribonucleotide Reductase, subunit A"/>
    <property type="match status" value="1"/>
</dbReference>
<evidence type="ECO:0000313" key="2">
    <source>
        <dbReference type="Proteomes" id="UP001596154"/>
    </source>
</evidence>
<comment type="caution">
    <text evidence="1">The sequence shown here is derived from an EMBL/GenBank/DDBJ whole genome shotgun (WGS) entry which is preliminary data.</text>
</comment>
<reference evidence="2" key="1">
    <citation type="journal article" date="2019" name="Int. J. Syst. Evol. Microbiol.">
        <title>The Global Catalogue of Microorganisms (GCM) 10K type strain sequencing project: providing services to taxonomists for standard genome sequencing and annotation.</title>
        <authorList>
            <consortium name="The Broad Institute Genomics Platform"/>
            <consortium name="The Broad Institute Genome Sequencing Center for Infectious Disease"/>
            <person name="Wu L."/>
            <person name="Ma J."/>
        </authorList>
    </citation>
    <scope>NUCLEOTIDE SEQUENCE [LARGE SCALE GENOMIC DNA]</scope>
    <source>
        <strain evidence="2">CGMCC 4.7248</strain>
    </source>
</reference>
<proteinExistence type="predicted"/>